<reference evidence="4 5" key="1">
    <citation type="submission" date="2018-08" db="EMBL/GenBank/DDBJ databases">
        <title>Thalassotalea euphylliae genome.</title>
        <authorList>
            <person name="Summers S."/>
            <person name="Rice S.A."/>
            <person name="Freckelton M.L."/>
            <person name="Nedved B.T."/>
            <person name="Hadfield M.G."/>
        </authorList>
    </citation>
    <scope>NUCLEOTIDE SEQUENCE [LARGE SCALE GENOMIC DNA]</scope>
    <source>
        <strain evidence="3 5">H2</strain>
        <strain evidence="4">H3</strain>
    </source>
</reference>
<dbReference type="Pfam" id="PF11859">
    <property type="entry name" value="DUF3379"/>
    <property type="match status" value="1"/>
</dbReference>
<keyword evidence="1" id="KW-0812">Transmembrane</keyword>
<evidence type="ECO:0000313" key="3">
    <source>
        <dbReference type="EMBL" id="REL34929.1"/>
    </source>
</evidence>
<keyword evidence="1" id="KW-1133">Transmembrane helix</keyword>
<dbReference type="EMBL" id="QUOT01000001">
    <property type="protein sequence ID" value="REL30166.1"/>
    <property type="molecule type" value="Genomic_DNA"/>
</dbReference>
<evidence type="ECO:0000313" key="4">
    <source>
        <dbReference type="Proteomes" id="UP000256899"/>
    </source>
</evidence>
<reference evidence="2" key="2">
    <citation type="submission" date="2018-08" db="EMBL/GenBank/DDBJ databases">
        <authorList>
            <person name="Ferrada E.E."/>
            <person name="Latorre B.A."/>
        </authorList>
    </citation>
    <scope>NUCLEOTIDE SEQUENCE</scope>
    <source>
        <strain evidence="2">H3</strain>
    </source>
</reference>
<name>A0A3E0UDH3_9GAMM</name>
<gene>
    <name evidence="3" type="ORF">DXX92_05865</name>
    <name evidence="2" type="ORF">DXX94_05310</name>
</gene>
<evidence type="ECO:0000256" key="1">
    <source>
        <dbReference type="SAM" id="Phobius"/>
    </source>
</evidence>
<dbReference type="Proteomes" id="UP000256899">
    <property type="component" value="Unassembled WGS sequence"/>
</dbReference>
<dbReference type="EMBL" id="QUOV01000001">
    <property type="protein sequence ID" value="REL34929.1"/>
    <property type="molecule type" value="Genomic_DNA"/>
</dbReference>
<keyword evidence="4" id="KW-1185">Reference proteome</keyword>
<dbReference type="RefSeq" id="WP_115999603.1">
    <property type="nucleotide sequence ID" value="NZ_QUOT01000001.1"/>
</dbReference>
<dbReference type="OrthoDB" id="6195578at2"/>
<keyword evidence="1" id="KW-0472">Membrane</keyword>
<dbReference type="AlphaFoldDB" id="A0A3E0UDH3"/>
<comment type="caution">
    <text evidence="3">The sequence shown here is derived from an EMBL/GenBank/DDBJ whole genome shotgun (WGS) entry which is preliminary data.</text>
</comment>
<dbReference type="InterPro" id="IPR021806">
    <property type="entry name" value="DUF3379"/>
</dbReference>
<evidence type="ECO:0000313" key="2">
    <source>
        <dbReference type="EMBL" id="REL30166.1"/>
    </source>
</evidence>
<protein>
    <submittedName>
        <fullName evidence="3">DUF3379 domain-containing protein</fullName>
    </submittedName>
</protein>
<sequence>MDDLQFRRHLYAAPNSQDPEFLAAKQADESRAQFAQEIEELDSKIASALKVPVPEDLCNKLILRQAMASHQQQKRKNRIHLALAASVAFAVGLTVNMLQFSSAYDNLGDYAMAHVYYEQDHFSNDMSADITLASLNSKMSTFDGNFTEMLGQLIAADYCRFDGIKSLHLVFQGESEPVNVFIVPERSEVAFAEAFSDKKLNGKSFKHGKNQVVIVGDKAEPLQQWKKNLSKNIQWST</sequence>
<organism evidence="3 5">
    <name type="scientific">Thalassotalea euphylliae</name>
    <dbReference type="NCBI Taxonomy" id="1655234"/>
    <lineage>
        <taxon>Bacteria</taxon>
        <taxon>Pseudomonadati</taxon>
        <taxon>Pseudomonadota</taxon>
        <taxon>Gammaproteobacteria</taxon>
        <taxon>Alteromonadales</taxon>
        <taxon>Colwelliaceae</taxon>
        <taxon>Thalassotalea</taxon>
    </lineage>
</organism>
<evidence type="ECO:0000313" key="5">
    <source>
        <dbReference type="Proteomes" id="UP000256999"/>
    </source>
</evidence>
<proteinExistence type="predicted"/>
<accession>A0A3E0UDH3</accession>
<feature type="transmembrane region" description="Helical" evidence="1">
    <location>
        <begin position="79"/>
        <end position="98"/>
    </location>
</feature>
<dbReference type="Proteomes" id="UP000256999">
    <property type="component" value="Unassembled WGS sequence"/>
</dbReference>